<dbReference type="GeneID" id="10668109"/>
<keyword evidence="3" id="KW-1185">Reference proteome</keyword>
<reference evidence="2 3" key="1">
    <citation type="journal article" date="2014" name="Int. J. Syst. Evol. Microbiol.">
        <title>Methanobacterium paludis sp. nov. and a novel strain of Methanobacterium lacus isolated from northern peatlands.</title>
        <authorList>
            <person name="Cadillo-Quiroz H."/>
            <person name="Brauer S.L."/>
            <person name="Goodson N."/>
            <person name="Yavitt J.B."/>
            <person name="Zinder S.H."/>
        </authorList>
    </citation>
    <scope>NUCLEOTIDE SEQUENCE [LARGE SCALE GENOMIC DNA]</scope>
    <source>
        <strain evidence="3">DSM 25820 / JCM 18151 / SWAN1</strain>
    </source>
</reference>
<dbReference type="STRING" id="868131.MSWAN_0619"/>
<evidence type="ECO:0000313" key="2">
    <source>
        <dbReference type="EMBL" id="AEG17655.1"/>
    </source>
</evidence>
<dbReference type="eggNOG" id="arCOG10854">
    <property type="taxonomic scope" value="Archaea"/>
</dbReference>
<dbReference type="OrthoDB" id="82570at2157"/>
<dbReference type="PIRSF" id="PIRSF033239">
    <property type="entry name" value="ExoD"/>
    <property type="match status" value="1"/>
</dbReference>
<evidence type="ECO:0000313" key="3">
    <source>
        <dbReference type="Proteomes" id="UP000009231"/>
    </source>
</evidence>
<protein>
    <submittedName>
        <fullName evidence="2">Exopolysaccharide synthesis ExoD</fullName>
    </submittedName>
</protein>
<dbReference type="AlphaFoldDB" id="F6D607"/>
<feature type="transmembrane region" description="Helical" evidence="1">
    <location>
        <begin position="171"/>
        <end position="196"/>
    </location>
</feature>
<dbReference type="Pfam" id="PF06055">
    <property type="entry name" value="ExoD"/>
    <property type="match status" value="1"/>
</dbReference>
<feature type="transmembrane region" description="Helical" evidence="1">
    <location>
        <begin position="38"/>
        <end position="56"/>
    </location>
</feature>
<organism evidence="2 3">
    <name type="scientific">Methanobacterium paludis (strain DSM 25820 / JCM 18151 / SWAN1)</name>
    <dbReference type="NCBI Taxonomy" id="868131"/>
    <lineage>
        <taxon>Archaea</taxon>
        <taxon>Methanobacteriati</taxon>
        <taxon>Methanobacteriota</taxon>
        <taxon>Methanomada group</taxon>
        <taxon>Methanobacteria</taxon>
        <taxon>Methanobacteriales</taxon>
        <taxon>Methanobacteriaceae</taxon>
        <taxon>Methanobacterium</taxon>
    </lineage>
</organism>
<dbReference type="HOGENOM" id="CLU_093444_0_1_2"/>
<dbReference type="Proteomes" id="UP000009231">
    <property type="component" value="Chromosome"/>
</dbReference>
<dbReference type="PANTHER" id="PTHR41795">
    <property type="entry name" value="EXOPOLYSACCHARIDE SYNTHESIS PROTEIN"/>
    <property type="match status" value="1"/>
</dbReference>
<dbReference type="PANTHER" id="PTHR41795:SF1">
    <property type="entry name" value="EXOPOLYSACCHARIDE SYNTHESIS PROTEIN"/>
    <property type="match status" value="1"/>
</dbReference>
<gene>
    <name evidence="2" type="ordered locus">MSWAN_0619</name>
</gene>
<feature type="transmembrane region" description="Helical" evidence="1">
    <location>
        <begin position="62"/>
        <end position="81"/>
    </location>
</feature>
<keyword evidence="1" id="KW-0472">Membrane</keyword>
<keyword evidence="1" id="KW-1133">Transmembrane helix</keyword>
<accession>F6D607</accession>
<keyword evidence="1" id="KW-0812">Transmembrane</keyword>
<dbReference type="EMBL" id="CP002772">
    <property type="protein sequence ID" value="AEG17655.1"/>
    <property type="molecule type" value="Genomic_DNA"/>
</dbReference>
<dbReference type="RefSeq" id="WP_013825157.1">
    <property type="nucleotide sequence ID" value="NC_015574.1"/>
</dbReference>
<feature type="transmembrane region" description="Helical" evidence="1">
    <location>
        <begin position="129"/>
        <end position="151"/>
    </location>
</feature>
<evidence type="ECO:0000256" key="1">
    <source>
        <dbReference type="SAM" id="Phobius"/>
    </source>
</evidence>
<dbReference type="KEGG" id="mew:MSWAN_0619"/>
<proteinExistence type="predicted"/>
<dbReference type="InterPro" id="IPR010331">
    <property type="entry name" value="ExoD"/>
</dbReference>
<name>F6D607_METPW</name>
<sequence length="210" mass="23455">MSVNNGVRTSDFVSRISLEIPSDGITFKDFLELIGEQGFLMSCIILVAPFLLPVSIPGSSLPFGLAIILINMGILFNRHPLLPKRVMEYKISQDNMLRILNGMVRVLTTLEKFTKQRSMFLFNTQVMKYVNSLIIIFCAFLLMLPLPVPLTDFLPAYGILFLAVGSLERDGYLIFAGYLLVIITTIYFSLIAILGLSGMKIILAHLGLPY</sequence>